<accession>A0A383APT4</accession>
<sequence length="41" mass="4691">MFKITQPPLIIFGKHSVRDYSFPQNCLVVTSRGATPRGWLE</sequence>
<protein>
    <submittedName>
        <fullName evidence="1">Uncharacterized protein</fullName>
    </submittedName>
</protein>
<name>A0A383APT4_9ZZZZ</name>
<reference evidence="1" key="1">
    <citation type="submission" date="2018-05" db="EMBL/GenBank/DDBJ databases">
        <authorList>
            <person name="Lanie J.A."/>
            <person name="Ng W.-L."/>
            <person name="Kazmierczak K.M."/>
            <person name="Andrzejewski T.M."/>
            <person name="Davidsen T.M."/>
            <person name="Wayne K.J."/>
            <person name="Tettelin H."/>
            <person name="Glass J.I."/>
            <person name="Rusch D."/>
            <person name="Podicherti R."/>
            <person name="Tsui H.-C.T."/>
            <person name="Winkler M.E."/>
        </authorList>
    </citation>
    <scope>NUCLEOTIDE SEQUENCE</scope>
</reference>
<feature type="non-terminal residue" evidence="1">
    <location>
        <position position="41"/>
    </location>
</feature>
<proteinExistence type="predicted"/>
<evidence type="ECO:0000313" key="1">
    <source>
        <dbReference type="EMBL" id="SVE09581.1"/>
    </source>
</evidence>
<dbReference type="EMBL" id="UINC01193801">
    <property type="protein sequence ID" value="SVE09581.1"/>
    <property type="molecule type" value="Genomic_DNA"/>
</dbReference>
<organism evidence="1">
    <name type="scientific">marine metagenome</name>
    <dbReference type="NCBI Taxonomy" id="408172"/>
    <lineage>
        <taxon>unclassified sequences</taxon>
        <taxon>metagenomes</taxon>
        <taxon>ecological metagenomes</taxon>
    </lineage>
</organism>
<gene>
    <name evidence="1" type="ORF">METZ01_LOCUS462435</name>
</gene>
<dbReference type="AlphaFoldDB" id="A0A383APT4"/>